<dbReference type="SUPFAM" id="SSF56954">
    <property type="entry name" value="Outer membrane efflux proteins (OEP)"/>
    <property type="match status" value="1"/>
</dbReference>
<keyword evidence="7" id="KW-0732">Signal</keyword>
<dbReference type="InterPro" id="IPR051906">
    <property type="entry name" value="TolC-like"/>
</dbReference>
<sequence>MLYFVVGLLFCVFSSVTVAESLSLEDAIALALIHNPNIQTHCLDKNLALSEIDYQKSLFLAKPSIEMSGVVQEERTELNQKNKLIKAYPSVELKTTMGTSFKAYVEQNSHIQNQTKHHDHAVTLIVKQPLSKGFKKSINQWPIQNAQLQYDLEKMYFRKMIEEVVADLIVQFMVYQQTVWTEDLQKQFLQQTEKFYNQMRDKFAQGRVAENDLIAPQLQIKQAKQSYLLAQLESKRMRQQLFEIIGIEDLGQAIDMNFILKLNGDDMHYSFEEVLQSDVMMNGLSVNAKRLQSELLVTKDAQRFDLNMQADMHLGRSHYHYFENLIEYGYYHSLHRHNKGYAASLNLSIPLGEKHLYYQQLLVKNTAIEKNKIESYQRQKNLRNQYDNLIQDIDLKKQQQQLIEEELTLSDLEYESSLEKYSIGRIPIIEVTRAKERHHLASINLAKAQLSLLSSQIKFQQLAGKLLESWHVSIQ</sequence>
<dbReference type="OrthoDB" id="188180at2"/>
<evidence type="ECO:0000256" key="5">
    <source>
        <dbReference type="ARBA" id="ARBA00023237"/>
    </source>
</evidence>
<reference evidence="9" key="3">
    <citation type="submission" date="2021-06" db="EMBL/GenBank/DDBJ databases">
        <title>Genomic Description and Analysis of Intracellular Bacteria, Candidatus Berkiella cookevillensis and Candidatus Berkiella aquae.</title>
        <authorList>
            <person name="Kidane D.T."/>
            <person name="Mehari Y.T."/>
            <person name="Rice F.C."/>
            <person name="Arivett B.A."/>
            <person name="Farone A.L."/>
            <person name="Berk S.G."/>
            <person name="Farone M.B."/>
        </authorList>
    </citation>
    <scope>NUCLEOTIDE SEQUENCE</scope>
    <source>
        <strain evidence="9">CC99</strain>
    </source>
</reference>
<evidence type="ECO:0000256" key="6">
    <source>
        <dbReference type="SAM" id="Coils"/>
    </source>
</evidence>
<evidence type="ECO:0000256" key="7">
    <source>
        <dbReference type="SAM" id="SignalP"/>
    </source>
</evidence>
<dbReference type="GO" id="GO:1990281">
    <property type="term" value="C:efflux pump complex"/>
    <property type="evidence" value="ECO:0007669"/>
    <property type="project" value="TreeGrafter"/>
</dbReference>
<name>A0A0Q9YNB8_9GAMM</name>
<dbReference type="Gene3D" id="1.20.1600.10">
    <property type="entry name" value="Outer membrane efflux proteins (OEP)"/>
    <property type="match status" value="1"/>
</dbReference>
<reference evidence="8" key="1">
    <citation type="submission" date="2015-09" db="EMBL/GenBank/DDBJ databases">
        <title>Draft Genome Sequences of Two Novel Amoeba-resistant Intranuclear Bacteria, Candidatus Berkiella cookevillensis and Candidatus Berkiella aquae.</title>
        <authorList>
            <person name="Mehari Y.T."/>
            <person name="Arivett B.A."/>
            <person name="Farone A.L."/>
            <person name="Gunderson J.H."/>
            <person name="Farone M.B."/>
        </authorList>
    </citation>
    <scope>NUCLEOTIDE SEQUENCE [LARGE SCALE GENOMIC DNA]</scope>
    <source>
        <strain evidence="8">CC99</strain>
    </source>
</reference>
<evidence type="ECO:0000313" key="10">
    <source>
        <dbReference type="Proteomes" id="UP000051494"/>
    </source>
</evidence>
<keyword evidence="3" id="KW-0812">Transmembrane</keyword>
<proteinExistence type="predicted"/>
<dbReference type="GO" id="GO:0015288">
    <property type="term" value="F:porin activity"/>
    <property type="evidence" value="ECO:0007669"/>
    <property type="project" value="TreeGrafter"/>
</dbReference>
<dbReference type="EMBL" id="LKHV01000013">
    <property type="protein sequence ID" value="KRG17667.1"/>
    <property type="molecule type" value="Genomic_DNA"/>
</dbReference>
<keyword evidence="4" id="KW-0472">Membrane</keyword>
<dbReference type="PANTHER" id="PTHR30026">
    <property type="entry name" value="OUTER MEMBRANE PROTEIN TOLC"/>
    <property type="match status" value="1"/>
</dbReference>
<keyword evidence="10" id="KW-1185">Reference proteome</keyword>
<dbReference type="STRING" id="437022.CC99x_02126"/>
<evidence type="ECO:0000313" key="8">
    <source>
        <dbReference type="EMBL" id="KRG17667.1"/>
    </source>
</evidence>
<organism evidence="8">
    <name type="scientific">Candidatus Berkiella cookevillensis</name>
    <dbReference type="NCBI Taxonomy" id="437022"/>
    <lineage>
        <taxon>Bacteria</taxon>
        <taxon>Pseudomonadati</taxon>
        <taxon>Pseudomonadota</taxon>
        <taxon>Gammaproteobacteria</taxon>
        <taxon>Candidatus Berkiellales</taxon>
        <taxon>Candidatus Berkiellaceae</taxon>
        <taxon>Candidatus Berkiella</taxon>
    </lineage>
</organism>
<gene>
    <name evidence="9" type="ORF">CC99x_003945</name>
    <name evidence="8" type="ORF">CC99x_02126</name>
</gene>
<comment type="caution">
    <text evidence="8">The sequence shown here is derived from an EMBL/GenBank/DDBJ whole genome shotgun (WGS) entry which is preliminary data.</text>
</comment>
<feature type="coiled-coil region" evidence="6">
    <location>
        <begin position="379"/>
        <end position="415"/>
    </location>
</feature>
<dbReference type="Proteomes" id="UP000051494">
    <property type="component" value="Unassembled WGS sequence"/>
</dbReference>
<accession>A0A0Q9YNB8</accession>
<evidence type="ECO:0000256" key="1">
    <source>
        <dbReference type="ARBA" id="ARBA00004442"/>
    </source>
</evidence>
<dbReference type="GO" id="GO:0015562">
    <property type="term" value="F:efflux transmembrane transporter activity"/>
    <property type="evidence" value="ECO:0007669"/>
    <property type="project" value="InterPro"/>
</dbReference>
<feature type="signal peptide" evidence="7">
    <location>
        <begin position="1"/>
        <end position="19"/>
    </location>
</feature>
<comment type="subcellular location">
    <subcellularLocation>
        <location evidence="1">Cell outer membrane</location>
    </subcellularLocation>
</comment>
<feature type="chain" id="PRO_5043129794" evidence="7">
    <location>
        <begin position="20"/>
        <end position="475"/>
    </location>
</feature>
<dbReference type="PANTHER" id="PTHR30026:SF20">
    <property type="entry name" value="OUTER MEMBRANE PROTEIN TOLC"/>
    <property type="match status" value="1"/>
</dbReference>
<dbReference type="EMBL" id="LKHV02000001">
    <property type="protein sequence ID" value="MCS5708051.1"/>
    <property type="molecule type" value="Genomic_DNA"/>
</dbReference>
<reference evidence="9" key="2">
    <citation type="journal article" date="2016" name="Genome Announc.">
        <title>Draft Genome Sequences of Two Novel Amoeba-Resistant Intranuclear Bacteria, 'Candidatus Berkiella cookevillensis' and 'Candidatus Berkiella aquae'.</title>
        <authorList>
            <person name="Mehari Y.T."/>
            <person name="Arivett B.A."/>
            <person name="Farone A.L."/>
            <person name="Gunderson J.H."/>
            <person name="Farone M.B."/>
        </authorList>
    </citation>
    <scope>NUCLEOTIDE SEQUENCE</scope>
    <source>
        <strain evidence="9">CC99</strain>
    </source>
</reference>
<evidence type="ECO:0000313" key="9">
    <source>
        <dbReference type="EMBL" id="MCS5708051.1"/>
    </source>
</evidence>
<dbReference type="AlphaFoldDB" id="A0A0Q9YNB8"/>
<evidence type="ECO:0000256" key="4">
    <source>
        <dbReference type="ARBA" id="ARBA00023136"/>
    </source>
</evidence>
<keyword evidence="5" id="KW-0998">Cell outer membrane</keyword>
<evidence type="ECO:0000256" key="2">
    <source>
        <dbReference type="ARBA" id="ARBA00022452"/>
    </source>
</evidence>
<keyword evidence="2" id="KW-1134">Transmembrane beta strand</keyword>
<dbReference type="GO" id="GO:0009279">
    <property type="term" value="C:cell outer membrane"/>
    <property type="evidence" value="ECO:0007669"/>
    <property type="project" value="UniProtKB-SubCell"/>
</dbReference>
<dbReference type="RefSeq" id="WP_057625228.1">
    <property type="nucleotide sequence ID" value="NZ_LKHV02000001.1"/>
</dbReference>
<protein>
    <submittedName>
        <fullName evidence="8">Outer membrane efflux protein</fullName>
    </submittedName>
    <submittedName>
        <fullName evidence="9">TolC family protein</fullName>
    </submittedName>
</protein>
<evidence type="ECO:0000256" key="3">
    <source>
        <dbReference type="ARBA" id="ARBA00022692"/>
    </source>
</evidence>
<keyword evidence="6" id="KW-0175">Coiled coil</keyword>